<comment type="caution">
    <text evidence="2">The sequence shown here is derived from an EMBL/GenBank/DDBJ whole genome shotgun (WGS) entry which is preliminary data.</text>
</comment>
<keyword evidence="3" id="KW-1185">Reference proteome</keyword>
<feature type="compositionally biased region" description="Pro residues" evidence="1">
    <location>
        <begin position="17"/>
        <end position="28"/>
    </location>
</feature>
<proteinExistence type="predicted"/>
<dbReference type="AlphaFoldDB" id="A0A5B7F740"/>
<evidence type="ECO:0000256" key="1">
    <source>
        <dbReference type="SAM" id="MobiDB-lite"/>
    </source>
</evidence>
<protein>
    <submittedName>
        <fullName evidence="2">Uncharacterized protein</fullName>
    </submittedName>
</protein>
<evidence type="ECO:0000313" key="3">
    <source>
        <dbReference type="Proteomes" id="UP000324222"/>
    </source>
</evidence>
<dbReference type="EMBL" id="VSRR010005365">
    <property type="protein sequence ID" value="MPC42252.1"/>
    <property type="molecule type" value="Genomic_DNA"/>
</dbReference>
<evidence type="ECO:0000313" key="2">
    <source>
        <dbReference type="EMBL" id="MPC42252.1"/>
    </source>
</evidence>
<gene>
    <name evidence="2" type="ORF">E2C01_035868</name>
</gene>
<organism evidence="2 3">
    <name type="scientific">Portunus trituberculatus</name>
    <name type="common">Swimming crab</name>
    <name type="synonym">Neptunus trituberculatus</name>
    <dbReference type="NCBI Taxonomy" id="210409"/>
    <lineage>
        <taxon>Eukaryota</taxon>
        <taxon>Metazoa</taxon>
        <taxon>Ecdysozoa</taxon>
        <taxon>Arthropoda</taxon>
        <taxon>Crustacea</taxon>
        <taxon>Multicrustacea</taxon>
        <taxon>Malacostraca</taxon>
        <taxon>Eumalacostraca</taxon>
        <taxon>Eucarida</taxon>
        <taxon>Decapoda</taxon>
        <taxon>Pleocyemata</taxon>
        <taxon>Brachyura</taxon>
        <taxon>Eubrachyura</taxon>
        <taxon>Portunoidea</taxon>
        <taxon>Portunidae</taxon>
        <taxon>Portuninae</taxon>
        <taxon>Portunus</taxon>
    </lineage>
</organism>
<accession>A0A5B7F740</accession>
<sequence length="143" mass="15705">MEQTIATVDTSREPSLRLPPPLNPPEPVEVPEDPMLAKEEAVEDDVIPEVFDSLDSGPISPSPSLDWTHGSKALPLTVTEVTQFKVTDLLVTYAGHTGPHQGTTTFSVLNWHHSRHIPSILQFLNDVLYTSIILLTQVMVSGE</sequence>
<name>A0A5B7F740_PORTR</name>
<reference evidence="2" key="1">
    <citation type="submission" date="2019-05" db="EMBL/GenBank/DDBJ databases">
        <title>Another draft genome of Portunus trituberculatus and its Hox gene families provides insights of decapod evolution.</title>
        <authorList>
            <person name="Jeong J.-H."/>
            <person name="Song I."/>
            <person name="Kim S."/>
            <person name="Choi T."/>
            <person name="Kim D."/>
            <person name="Ryu S."/>
            <person name="Kim W."/>
        </authorList>
    </citation>
    <scope>NUCLEOTIDE SEQUENCE [LARGE SCALE GENOMIC DNA]</scope>
    <source>
        <tissue evidence="2">Muscle</tissue>
    </source>
</reference>
<dbReference type="Proteomes" id="UP000324222">
    <property type="component" value="Unassembled WGS sequence"/>
</dbReference>
<feature type="region of interest" description="Disordered" evidence="1">
    <location>
        <begin position="1"/>
        <end position="31"/>
    </location>
</feature>